<feature type="signal peptide" evidence="1">
    <location>
        <begin position="1"/>
        <end position="25"/>
    </location>
</feature>
<proteinExistence type="predicted"/>
<evidence type="ECO:0000256" key="1">
    <source>
        <dbReference type="SAM" id="SignalP"/>
    </source>
</evidence>
<dbReference type="RefSeq" id="WP_145062204.1">
    <property type="nucleotide sequence ID" value="NZ_CP036263.1"/>
</dbReference>
<dbReference type="Gene3D" id="2.120.10.80">
    <property type="entry name" value="Kelch-type beta propeller"/>
    <property type="match status" value="1"/>
</dbReference>
<keyword evidence="1" id="KW-0732">Signal</keyword>
<dbReference type="Proteomes" id="UP000319852">
    <property type="component" value="Chromosome"/>
</dbReference>
<dbReference type="SUPFAM" id="SSF50965">
    <property type="entry name" value="Galactose oxidase, central domain"/>
    <property type="match status" value="1"/>
</dbReference>
<evidence type="ECO:0000313" key="2">
    <source>
        <dbReference type="EMBL" id="QDT00598.1"/>
    </source>
</evidence>
<name>A0A517N0Q0_9BACT</name>
<feature type="chain" id="PRO_5021799039" evidence="1">
    <location>
        <begin position="26"/>
        <end position="521"/>
    </location>
</feature>
<dbReference type="InterPro" id="IPR015915">
    <property type="entry name" value="Kelch-typ_b-propeller"/>
</dbReference>
<dbReference type="EMBL" id="CP036263">
    <property type="protein sequence ID" value="QDT00598.1"/>
    <property type="molecule type" value="Genomic_DNA"/>
</dbReference>
<accession>A0A517N0Q0</accession>
<dbReference type="OrthoDB" id="233456at2"/>
<reference evidence="2 3" key="1">
    <citation type="submission" date="2019-02" db="EMBL/GenBank/DDBJ databases">
        <title>Deep-cultivation of Planctomycetes and their phenomic and genomic characterization uncovers novel biology.</title>
        <authorList>
            <person name="Wiegand S."/>
            <person name="Jogler M."/>
            <person name="Boedeker C."/>
            <person name="Pinto D."/>
            <person name="Vollmers J."/>
            <person name="Rivas-Marin E."/>
            <person name="Kohn T."/>
            <person name="Peeters S.H."/>
            <person name="Heuer A."/>
            <person name="Rast P."/>
            <person name="Oberbeckmann S."/>
            <person name="Bunk B."/>
            <person name="Jeske O."/>
            <person name="Meyerdierks A."/>
            <person name="Storesund J.E."/>
            <person name="Kallscheuer N."/>
            <person name="Luecker S."/>
            <person name="Lage O.M."/>
            <person name="Pohl T."/>
            <person name="Merkel B.J."/>
            <person name="Hornburger P."/>
            <person name="Mueller R.-W."/>
            <person name="Bruemmer F."/>
            <person name="Labrenz M."/>
            <person name="Spormann A.M."/>
            <person name="Op den Camp H."/>
            <person name="Overmann J."/>
            <person name="Amann R."/>
            <person name="Jetten M.S.M."/>
            <person name="Mascher T."/>
            <person name="Medema M.H."/>
            <person name="Devos D.P."/>
            <person name="Kaster A.-K."/>
            <person name="Ovreas L."/>
            <person name="Rohde M."/>
            <person name="Galperin M.Y."/>
            <person name="Jogler C."/>
        </authorList>
    </citation>
    <scope>NUCLEOTIDE SEQUENCE [LARGE SCALE GENOMIC DNA]</scope>
    <source>
        <strain evidence="2 3">HG15A2</strain>
    </source>
</reference>
<evidence type="ECO:0000313" key="3">
    <source>
        <dbReference type="Proteomes" id="UP000319852"/>
    </source>
</evidence>
<organism evidence="2 3">
    <name type="scientific">Adhaeretor mobilis</name>
    <dbReference type="NCBI Taxonomy" id="1930276"/>
    <lineage>
        <taxon>Bacteria</taxon>
        <taxon>Pseudomonadati</taxon>
        <taxon>Planctomycetota</taxon>
        <taxon>Planctomycetia</taxon>
        <taxon>Pirellulales</taxon>
        <taxon>Lacipirellulaceae</taxon>
        <taxon>Adhaeretor</taxon>
    </lineage>
</organism>
<gene>
    <name evidence="2" type="ORF">HG15A2_39370</name>
</gene>
<keyword evidence="3" id="KW-1185">Reference proteome</keyword>
<dbReference type="InterPro" id="IPR011043">
    <property type="entry name" value="Gal_Oxase/kelch_b-propeller"/>
</dbReference>
<dbReference type="AlphaFoldDB" id="A0A517N0Q0"/>
<sequence length="521" mass="55998" precursor="true">MMKFQILFPSLLASLIFLVAPSAFAANQTATTTPVIVGGDLPYRVSLQRYDMATAEVPSLHSFAAAEHDGQWVVIAGLTNGLHGFDLNQSTLPDSKQNRDVWVIDPVAKTSWHRTLDPSDLGSGLTEAQVLSLTTANSQFEQIGSRLYMTGGYGDTDPLDDTQRGTFNNLTAFDLPGLVDWAKGGTGTASQHIRQIDDPTGETFKITGGDMYEVDGQMQLVFGQDYEGRYRGSLNGEYSNQVRTFTIQDDGTTLGFTTVQNSTPEDRFRRRDLNVYPTLTKNGDGSLSEALTVLAGVFTETNGAWTVPVEVDGAGNPVQADGGLDPLNAGGVLDNSTAVFKQGMNIYHSAKLGLFSEGSGDMHQLLFGGITMQEYDPTNPAADANGFVTDQQLPNTNQISSVVRDENGKYEQHFLGEYPELFADDNSRLRFGSNAEFFLANGIDTFDNGVIDLDALTGTTQVGYIYGGLIANAPHVFGNPTGLSSASGEVFAVLITRVPEPTSLILALVVMCSLSAGRCRA</sequence>
<dbReference type="KEGG" id="amob:HG15A2_39370"/>
<protein>
    <submittedName>
        <fullName evidence="2">Uncharacterized protein</fullName>
    </submittedName>
</protein>